<keyword evidence="3" id="KW-1185">Reference proteome</keyword>
<organism evidence="2 3">
    <name type="scientific">Christiangramia flava JLT2011</name>
    <dbReference type="NCBI Taxonomy" id="1229726"/>
    <lineage>
        <taxon>Bacteria</taxon>
        <taxon>Pseudomonadati</taxon>
        <taxon>Bacteroidota</taxon>
        <taxon>Flavobacteriia</taxon>
        <taxon>Flavobacteriales</taxon>
        <taxon>Flavobacteriaceae</taxon>
        <taxon>Christiangramia</taxon>
    </lineage>
</organism>
<feature type="domain" description="DUF7793" evidence="1">
    <location>
        <begin position="2"/>
        <end position="81"/>
    </location>
</feature>
<reference evidence="2 3" key="1">
    <citation type="submission" date="2016-07" db="EMBL/GenBank/DDBJ databases">
        <title>Multi-omics approach to identify versatile polysaccharide utilization systems of a marine flavobacterium Gramella flava.</title>
        <authorList>
            <person name="Tang K."/>
        </authorList>
    </citation>
    <scope>NUCLEOTIDE SEQUENCE [LARGE SCALE GENOMIC DNA]</scope>
    <source>
        <strain evidence="2 3">JLT2011</strain>
    </source>
</reference>
<accession>A0A1L7I9R4</accession>
<evidence type="ECO:0000313" key="2">
    <source>
        <dbReference type="EMBL" id="APU69845.1"/>
    </source>
</evidence>
<gene>
    <name evidence="2" type="ORF">GRFL_3121</name>
</gene>
<evidence type="ECO:0000259" key="1">
    <source>
        <dbReference type="Pfam" id="PF25056"/>
    </source>
</evidence>
<dbReference type="InterPro" id="IPR056695">
    <property type="entry name" value="DUF7793"/>
</dbReference>
<evidence type="ECO:0000313" key="3">
    <source>
        <dbReference type="Proteomes" id="UP000186230"/>
    </source>
</evidence>
<protein>
    <recommendedName>
        <fullName evidence="1">DUF7793 domain-containing protein</fullName>
    </recommendedName>
</protein>
<dbReference type="Pfam" id="PF25056">
    <property type="entry name" value="DUF7793"/>
    <property type="match status" value="1"/>
</dbReference>
<name>A0A1L7I9R4_9FLAO</name>
<dbReference type="STRING" id="1229726.GRFL_3121"/>
<dbReference type="EMBL" id="CP016359">
    <property type="protein sequence ID" value="APU69845.1"/>
    <property type="molecule type" value="Genomic_DNA"/>
</dbReference>
<dbReference type="Gene3D" id="3.40.970.30">
    <property type="entry name" value="yp_829618.1 like domains"/>
    <property type="match status" value="1"/>
</dbReference>
<sequence length="86" mass="9889">MGLQKNKAFPVLCDPSGILKSNIETLEYLSREGSLLIKALAFLTKNPRSFLLSKFYVETHKQEIPTAVFENKFQALNFLKKKQKKK</sequence>
<dbReference type="Proteomes" id="UP000186230">
    <property type="component" value="Chromosome"/>
</dbReference>
<dbReference type="KEGG" id="gfl:GRFL_3121"/>
<dbReference type="AlphaFoldDB" id="A0A1L7I9R4"/>
<proteinExistence type="predicted"/>